<dbReference type="Proteomes" id="UP000198284">
    <property type="component" value="Unassembled WGS sequence"/>
</dbReference>
<sequence length="125" mass="13485">MARFQFDFPSIFMTKPAVLIAALAFAALASFEASAAVTVKGQTSCGQWARQRSAHGPMEAANKAWLLGFLSGASAANDEDALGGTDPEVLFQWTDAFCRKNHTADIDDAAAMLYRELIRITPKSK</sequence>
<organism evidence="2 3">
    <name type="scientific">Noviherbaspirillum humi</name>
    <dbReference type="NCBI Taxonomy" id="1688639"/>
    <lineage>
        <taxon>Bacteria</taxon>
        <taxon>Pseudomonadati</taxon>
        <taxon>Pseudomonadota</taxon>
        <taxon>Betaproteobacteria</taxon>
        <taxon>Burkholderiales</taxon>
        <taxon>Oxalobacteraceae</taxon>
        <taxon>Noviherbaspirillum</taxon>
    </lineage>
</organism>
<gene>
    <name evidence="2" type="ORF">SAMN06265795_1294</name>
</gene>
<reference evidence="2 3" key="1">
    <citation type="submission" date="2017-06" db="EMBL/GenBank/DDBJ databases">
        <authorList>
            <person name="Kim H.J."/>
            <person name="Triplett B.A."/>
        </authorList>
    </citation>
    <scope>NUCLEOTIDE SEQUENCE [LARGE SCALE GENOMIC DNA]</scope>
    <source>
        <strain evidence="2 3">U15</strain>
    </source>
</reference>
<feature type="signal peptide" evidence="1">
    <location>
        <begin position="1"/>
        <end position="35"/>
    </location>
</feature>
<evidence type="ECO:0000313" key="3">
    <source>
        <dbReference type="Proteomes" id="UP000198284"/>
    </source>
</evidence>
<feature type="chain" id="PRO_5012534488" description="Rap1a immunity protein domain-containing protein" evidence="1">
    <location>
        <begin position="36"/>
        <end position="125"/>
    </location>
</feature>
<dbReference type="AlphaFoldDB" id="A0A239LZT0"/>
<evidence type="ECO:0008006" key="4">
    <source>
        <dbReference type="Google" id="ProtNLM"/>
    </source>
</evidence>
<keyword evidence="1" id="KW-0732">Signal</keyword>
<protein>
    <recommendedName>
        <fullName evidence="4">Rap1a immunity protein domain-containing protein</fullName>
    </recommendedName>
</protein>
<name>A0A239LZT0_9BURK</name>
<accession>A0A239LZT0</accession>
<dbReference type="EMBL" id="FZOT01000029">
    <property type="protein sequence ID" value="SNT36016.1"/>
    <property type="molecule type" value="Genomic_DNA"/>
</dbReference>
<evidence type="ECO:0000256" key="1">
    <source>
        <dbReference type="SAM" id="SignalP"/>
    </source>
</evidence>
<evidence type="ECO:0000313" key="2">
    <source>
        <dbReference type="EMBL" id="SNT36016.1"/>
    </source>
</evidence>
<keyword evidence="3" id="KW-1185">Reference proteome</keyword>
<proteinExistence type="predicted"/>